<dbReference type="Proteomes" id="UP001054820">
    <property type="component" value="Chromosome"/>
</dbReference>
<dbReference type="Gene3D" id="1.10.357.10">
    <property type="entry name" value="Tetracycline Repressor, domain 2"/>
    <property type="match status" value="1"/>
</dbReference>
<dbReference type="PANTHER" id="PTHR30055">
    <property type="entry name" value="HTH-TYPE TRANSCRIPTIONAL REGULATOR RUTR"/>
    <property type="match status" value="1"/>
</dbReference>
<evidence type="ECO:0000256" key="1">
    <source>
        <dbReference type="ARBA" id="ARBA00023125"/>
    </source>
</evidence>
<organism evidence="4 5">
    <name type="scientific">Thiomicrorhabdus immobilis</name>
    <dbReference type="NCBI Taxonomy" id="2791037"/>
    <lineage>
        <taxon>Bacteria</taxon>
        <taxon>Pseudomonadati</taxon>
        <taxon>Pseudomonadota</taxon>
        <taxon>Gammaproteobacteria</taxon>
        <taxon>Thiotrichales</taxon>
        <taxon>Piscirickettsiaceae</taxon>
        <taxon>Thiomicrorhabdus</taxon>
    </lineage>
</organism>
<dbReference type="InterPro" id="IPR001647">
    <property type="entry name" value="HTH_TetR"/>
</dbReference>
<dbReference type="Pfam" id="PF00440">
    <property type="entry name" value="TetR_N"/>
    <property type="match status" value="1"/>
</dbReference>
<sequence length="211" mass="23963">MPKNMQLNIVEPSNKRGLARQQKFLEVAENLFLTHGYANSSVNEIVRLAGGSLGTLYRIFGNKLGLFEAVFKRKSLEIFSEYSDGDYWHDDLEQSLFLFGKHLQSVALSTDGLAIYRLVITENNVDQQEIQRIFYKFGPEVAISMLSNYLKKHVDAGRITLFDERLAASQFLEMVKGPFIHRALFGETILDEELDCALEQAVKIFIKGCST</sequence>
<keyword evidence="1 2" id="KW-0238">DNA-binding</keyword>
<feature type="DNA-binding region" description="H-T-H motif" evidence="2">
    <location>
        <begin position="41"/>
        <end position="60"/>
    </location>
</feature>
<gene>
    <name evidence="4" type="primary">nalC</name>
    <name evidence="4" type="ORF">THMIRHAM_03960</name>
</gene>
<dbReference type="SUPFAM" id="SSF46689">
    <property type="entry name" value="Homeodomain-like"/>
    <property type="match status" value="1"/>
</dbReference>
<evidence type="ECO:0000313" key="4">
    <source>
        <dbReference type="EMBL" id="BCN92611.1"/>
    </source>
</evidence>
<keyword evidence="5" id="KW-1185">Reference proteome</keyword>
<dbReference type="InterPro" id="IPR039536">
    <property type="entry name" value="TetR_C_Proteobacteria"/>
</dbReference>
<name>A0ABN6CUG2_9GAMM</name>
<feature type="domain" description="HTH tetR-type" evidence="3">
    <location>
        <begin position="18"/>
        <end position="78"/>
    </location>
</feature>
<dbReference type="InterPro" id="IPR009057">
    <property type="entry name" value="Homeodomain-like_sf"/>
</dbReference>
<dbReference type="PANTHER" id="PTHR30055:SF146">
    <property type="entry name" value="HTH-TYPE TRANSCRIPTIONAL DUAL REGULATOR CECR"/>
    <property type="match status" value="1"/>
</dbReference>
<dbReference type="Gene3D" id="1.10.10.60">
    <property type="entry name" value="Homeodomain-like"/>
    <property type="match status" value="1"/>
</dbReference>
<evidence type="ECO:0000256" key="2">
    <source>
        <dbReference type="PROSITE-ProRule" id="PRU00335"/>
    </source>
</evidence>
<evidence type="ECO:0000313" key="5">
    <source>
        <dbReference type="Proteomes" id="UP001054820"/>
    </source>
</evidence>
<protein>
    <submittedName>
        <fullName evidence="4">Transcriptional regulator</fullName>
    </submittedName>
</protein>
<evidence type="ECO:0000259" key="3">
    <source>
        <dbReference type="PROSITE" id="PS50977"/>
    </source>
</evidence>
<accession>A0ABN6CUG2</accession>
<proteinExistence type="predicted"/>
<reference evidence="4" key="1">
    <citation type="journal article" date="2022" name="Arch. Microbiol.">
        <title>Thiomicrorhabdus immobilis sp. nov., a mesophilic sulfur-oxidizing bacterium isolated from sediment of a brackish lake in northern Japan.</title>
        <authorList>
            <person name="Kojima H."/>
            <person name="Mochizuki J."/>
            <person name="Kanda M."/>
            <person name="Watanabe T."/>
            <person name="Fukui M."/>
        </authorList>
    </citation>
    <scope>NUCLEOTIDE SEQUENCE</scope>
    <source>
        <strain evidence="4">Am19</strain>
    </source>
</reference>
<dbReference type="InterPro" id="IPR050109">
    <property type="entry name" value="HTH-type_TetR-like_transc_reg"/>
</dbReference>
<dbReference type="EMBL" id="AP024202">
    <property type="protein sequence ID" value="BCN92611.1"/>
    <property type="molecule type" value="Genomic_DNA"/>
</dbReference>
<dbReference type="Pfam" id="PF14246">
    <property type="entry name" value="TetR_C_7"/>
    <property type="match status" value="1"/>
</dbReference>
<dbReference type="PROSITE" id="PS50977">
    <property type="entry name" value="HTH_TETR_2"/>
    <property type="match status" value="1"/>
</dbReference>